<keyword evidence="2" id="KW-1185">Reference proteome</keyword>
<protein>
    <recommendedName>
        <fullName evidence="3">Dynamin family protein</fullName>
    </recommendedName>
</protein>
<organism evidence="1 2">
    <name type="scientific">Actinokineospora diospyrosa</name>
    <dbReference type="NCBI Taxonomy" id="103728"/>
    <lineage>
        <taxon>Bacteria</taxon>
        <taxon>Bacillati</taxon>
        <taxon>Actinomycetota</taxon>
        <taxon>Actinomycetes</taxon>
        <taxon>Pseudonocardiales</taxon>
        <taxon>Pseudonocardiaceae</taxon>
        <taxon>Actinokineospora</taxon>
    </lineage>
</organism>
<proteinExistence type="predicted"/>
<reference evidence="1 2" key="1">
    <citation type="submission" date="2022-06" db="EMBL/GenBank/DDBJ databases">
        <title>Genomic Encyclopedia of Archaeal and Bacterial Type Strains, Phase II (KMG-II): from individual species to whole genera.</title>
        <authorList>
            <person name="Goeker M."/>
        </authorList>
    </citation>
    <scope>NUCLEOTIDE SEQUENCE [LARGE SCALE GENOMIC DNA]</scope>
    <source>
        <strain evidence="1 2">DSM 44255</strain>
    </source>
</reference>
<evidence type="ECO:0008006" key="3">
    <source>
        <dbReference type="Google" id="ProtNLM"/>
    </source>
</evidence>
<evidence type="ECO:0000313" key="1">
    <source>
        <dbReference type="EMBL" id="MCP2268696.1"/>
    </source>
</evidence>
<gene>
    <name evidence="1" type="ORF">LV75_001183</name>
</gene>
<dbReference type="RefSeq" id="WP_253885606.1">
    <property type="nucleotide sequence ID" value="NZ_BAAAVB010000001.1"/>
</dbReference>
<dbReference type="EMBL" id="JAMTCO010000003">
    <property type="protein sequence ID" value="MCP2268696.1"/>
    <property type="molecule type" value="Genomic_DNA"/>
</dbReference>
<dbReference type="InterPro" id="IPR027417">
    <property type="entry name" value="P-loop_NTPase"/>
</dbReference>
<evidence type="ECO:0000313" key="2">
    <source>
        <dbReference type="Proteomes" id="UP001205185"/>
    </source>
</evidence>
<name>A0ABT1I8H6_9PSEU</name>
<comment type="caution">
    <text evidence="1">The sequence shown here is derived from an EMBL/GenBank/DDBJ whole genome shotgun (WGS) entry which is preliminary data.</text>
</comment>
<dbReference type="Proteomes" id="UP001205185">
    <property type="component" value="Unassembled WGS sequence"/>
</dbReference>
<accession>A0ABT1I8H6</accession>
<sequence>MSTLADAAWDLLARAAHEAQPIAGVAAEWAARFDGPLRVEVVGEPGSGRSTLVEALAGAPFETVGSGGDVRLRLVRRPDEVSGGDAVSTIVVLSRADELGGGRIGAVDGARAVAARHARGDVGEHCQAVVAVAALPAVGGLRLTRADATALSTLASKPEALLSVDRLTAHVGPELPAKLGVFGVRAAVELVRRGAAVPAGLIQLSGVPDLLAAVDAHFLARPAVLRARAALGALLPVVRGHPLAAEVERVLTSAHEPRELRLLAELDSGRVTFGERDGEARHLLGGLGTAPATRLALSGEPYQAYLRWHALTESPDHTHAQRCAAAVVARTCEALVAVGFVE</sequence>
<dbReference type="SUPFAM" id="SSF52540">
    <property type="entry name" value="P-loop containing nucleoside triphosphate hydrolases"/>
    <property type="match status" value="1"/>
</dbReference>